<organism evidence="2 3">
    <name type="scientific">Streptomyces typhae</name>
    <dbReference type="NCBI Taxonomy" id="2681492"/>
    <lineage>
        <taxon>Bacteria</taxon>
        <taxon>Bacillati</taxon>
        <taxon>Actinomycetota</taxon>
        <taxon>Actinomycetes</taxon>
        <taxon>Kitasatosporales</taxon>
        <taxon>Streptomycetaceae</taxon>
        <taxon>Streptomyces</taxon>
    </lineage>
</organism>
<protein>
    <submittedName>
        <fullName evidence="2">Uncharacterized protein</fullName>
    </submittedName>
</protein>
<evidence type="ECO:0000313" key="3">
    <source>
        <dbReference type="Proteomes" id="UP000483802"/>
    </source>
</evidence>
<feature type="transmembrane region" description="Helical" evidence="1">
    <location>
        <begin position="73"/>
        <end position="93"/>
    </location>
</feature>
<dbReference type="Proteomes" id="UP000483802">
    <property type="component" value="Unassembled WGS sequence"/>
</dbReference>
<reference evidence="2 3" key="1">
    <citation type="submission" date="2019-11" db="EMBL/GenBank/DDBJ databases">
        <title>Streptomyces typhae sp. nov., a novel endophytic actinomycete isolated from the root of cattail pollen (Typha angustifolia L.).</title>
        <authorList>
            <person name="Peng C."/>
        </authorList>
    </citation>
    <scope>NUCLEOTIDE SEQUENCE [LARGE SCALE GENOMIC DNA]</scope>
    <source>
        <strain evidence="3">p1417</strain>
    </source>
</reference>
<dbReference type="RefSeq" id="WP_157169899.1">
    <property type="nucleotide sequence ID" value="NZ_WPNZ01000048.1"/>
</dbReference>
<accession>A0A6L6XBE7</accession>
<evidence type="ECO:0000256" key="1">
    <source>
        <dbReference type="SAM" id="Phobius"/>
    </source>
</evidence>
<gene>
    <name evidence="2" type="ORF">GPA10_41370</name>
</gene>
<keyword evidence="1" id="KW-1133">Transmembrane helix</keyword>
<sequence>MQQVRGLVSTLVGQVDEVDEDVVDVRLISHTGMMSAISGTVDSVVGLFLRMASMPAGSRPSASAKRRTSRSGWLITAAGSLGPAAVSAFQPYVHAW</sequence>
<evidence type="ECO:0000313" key="2">
    <source>
        <dbReference type="EMBL" id="MVO91017.1"/>
    </source>
</evidence>
<keyword evidence="1" id="KW-0472">Membrane</keyword>
<comment type="caution">
    <text evidence="2">The sequence shown here is derived from an EMBL/GenBank/DDBJ whole genome shotgun (WGS) entry which is preliminary data.</text>
</comment>
<dbReference type="AlphaFoldDB" id="A0A6L6XBE7"/>
<keyword evidence="1" id="KW-0812">Transmembrane</keyword>
<name>A0A6L6XBE7_9ACTN</name>
<proteinExistence type="predicted"/>
<keyword evidence="3" id="KW-1185">Reference proteome</keyword>
<dbReference type="EMBL" id="WPNZ01000048">
    <property type="protein sequence ID" value="MVO91017.1"/>
    <property type="molecule type" value="Genomic_DNA"/>
</dbReference>